<name>A0A327K021_9BRAD</name>
<reference evidence="2 3" key="1">
    <citation type="submission" date="2017-07" db="EMBL/GenBank/DDBJ databases">
        <title>Draft Genome Sequences of Select Purple Nonsulfur Bacteria.</title>
        <authorList>
            <person name="Lasarre B."/>
            <person name="Mckinlay J.B."/>
        </authorList>
    </citation>
    <scope>NUCLEOTIDE SEQUENCE [LARGE SCALE GENOMIC DNA]</scope>
    <source>
        <strain evidence="2 3">DSM 5909</strain>
    </source>
</reference>
<proteinExistence type="predicted"/>
<evidence type="ECO:0000313" key="2">
    <source>
        <dbReference type="EMBL" id="RAI32099.1"/>
    </source>
</evidence>
<feature type="non-terminal residue" evidence="2">
    <location>
        <position position="89"/>
    </location>
</feature>
<evidence type="ECO:0000259" key="1">
    <source>
        <dbReference type="Pfam" id="PF00092"/>
    </source>
</evidence>
<evidence type="ECO:0000313" key="3">
    <source>
        <dbReference type="Proteomes" id="UP000249130"/>
    </source>
</evidence>
<dbReference type="SUPFAM" id="SSF53300">
    <property type="entry name" value="vWA-like"/>
    <property type="match status" value="1"/>
</dbReference>
<dbReference type="AlphaFoldDB" id="A0A327K021"/>
<dbReference type="RefSeq" id="WP_146604783.1">
    <property type="nucleotide sequence ID" value="NZ_NPEX01000834.1"/>
</dbReference>
<accession>A0A327K021</accession>
<dbReference type="Proteomes" id="UP000249130">
    <property type="component" value="Unassembled WGS sequence"/>
</dbReference>
<keyword evidence="3" id="KW-1185">Reference proteome</keyword>
<sequence>YTRMGAAIRHVAAGLKERPQRHRLLLLLTDGKPNDIDYYEGRYGIEDTRMAIREARKDGIRVFGVTVDEAARDYFPYLFGRGAYAIVPH</sequence>
<protein>
    <recommendedName>
        <fullName evidence="1">VWFA domain-containing protein</fullName>
    </recommendedName>
</protein>
<dbReference type="PANTHER" id="PTHR41248:SF1">
    <property type="entry name" value="NORD PROTEIN"/>
    <property type="match status" value="1"/>
</dbReference>
<dbReference type="OrthoDB" id="9758211at2"/>
<feature type="non-terminal residue" evidence="2">
    <location>
        <position position="1"/>
    </location>
</feature>
<dbReference type="InterPro" id="IPR051928">
    <property type="entry name" value="NorD/CobT"/>
</dbReference>
<gene>
    <name evidence="2" type="ORF">CH341_32345</name>
</gene>
<dbReference type="Gene3D" id="3.40.50.410">
    <property type="entry name" value="von Willebrand factor, type A domain"/>
    <property type="match status" value="1"/>
</dbReference>
<feature type="domain" description="VWFA" evidence="1">
    <location>
        <begin position="3"/>
        <end position="70"/>
    </location>
</feature>
<dbReference type="InterPro" id="IPR002035">
    <property type="entry name" value="VWF_A"/>
</dbReference>
<dbReference type="EMBL" id="NPEX01000834">
    <property type="protein sequence ID" value="RAI32099.1"/>
    <property type="molecule type" value="Genomic_DNA"/>
</dbReference>
<comment type="caution">
    <text evidence="2">The sequence shown here is derived from an EMBL/GenBank/DDBJ whole genome shotgun (WGS) entry which is preliminary data.</text>
</comment>
<dbReference type="InterPro" id="IPR036465">
    <property type="entry name" value="vWFA_dom_sf"/>
</dbReference>
<dbReference type="Pfam" id="PF00092">
    <property type="entry name" value="VWA"/>
    <property type="match status" value="1"/>
</dbReference>
<dbReference type="PANTHER" id="PTHR41248">
    <property type="entry name" value="NORD PROTEIN"/>
    <property type="match status" value="1"/>
</dbReference>
<organism evidence="2 3">
    <name type="scientific">Rhodoplanes roseus</name>
    <dbReference type="NCBI Taxonomy" id="29409"/>
    <lineage>
        <taxon>Bacteria</taxon>
        <taxon>Pseudomonadati</taxon>
        <taxon>Pseudomonadota</taxon>
        <taxon>Alphaproteobacteria</taxon>
        <taxon>Hyphomicrobiales</taxon>
        <taxon>Nitrobacteraceae</taxon>
        <taxon>Rhodoplanes</taxon>
    </lineage>
</organism>